<dbReference type="Proteomes" id="UP001152747">
    <property type="component" value="Unassembled WGS sequence"/>
</dbReference>
<keyword evidence="5" id="KW-1185">Reference proteome</keyword>
<comment type="caution">
    <text evidence="4">The sequence shown here is derived from an EMBL/GenBank/DDBJ whole genome shotgun (WGS) entry which is preliminary data.</text>
</comment>
<dbReference type="EMBL" id="CANHGI010000005">
    <property type="protein sequence ID" value="CAI5451482.1"/>
    <property type="molecule type" value="Genomic_DNA"/>
</dbReference>
<feature type="transmembrane region" description="Helical" evidence="2">
    <location>
        <begin position="401"/>
        <end position="422"/>
    </location>
</feature>
<organism evidence="4 5">
    <name type="scientific">Caenorhabditis angaria</name>
    <dbReference type="NCBI Taxonomy" id="860376"/>
    <lineage>
        <taxon>Eukaryota</taxon>
        <taxon>Metazoa</taxon>
        <taxon>Ecdysozoa</taxon>
        <taxon>Nematoda</taxon>
        <taxon>Chromadorea</taxon>
        <taxon>Rhabditida</taxon>
        <taxon>Rhabditina</taxon>
        <taxon>Rhabditomorpha</taxon>
        <taxon>Rhabditoidea</taxon>
        <taxon>Rhabditidae</taxon>
        <taxon>Peloderinae</taxon>
        <taxon>Caenorhabditis</taxon>
    </lineage>
</organism>
<sequence>MVNLSISRKHLDVDSEDQQQKSDQLQFAHKTRFIILIICTLCLSIAQSDTLTLNFTIICMTEKSDNISLASGSNETHLLEKEMFTPNEKNLLFSLVAIGAMVAVYPIMFLIQRFGSRSICFWMGMFSALTTGLIPWMVSLGFYPLAIMRFLQGTGLSTGFTLIGIVTRQWSMQVQNAFYIAVLTCFFQIGPIFTMPIAGALCTSSWGWPAVYYVHAAVTFGLFVLFYYFYRESPLRHAMVSVKEIEKIQRNKGSAQKQAVPVLAIIRDPAIICVWISAIANFMGIQVTMQFSPTYLNRVMGFPVEMTGTFSAIPQVFTFILKLIAGYSADKMACCTPQTSVKIFNTLALGGMSLTFLGLAFIPTSMPIAGLIMLILSCSIIGFNCGAFFRSAAIYAAQHYHFIMGVNSFLNCLASLLAPVIVNIFVVDDTWDEWWSVWIVHFFVLFLANITFLIFGKGVAAEWTKPGYNQGANKVGDVPKV</sequence>
<dbReference type="PROSITE" id="PS50850">
    <property type="entry name" value="MFS"/>
    <property type="match status" value="1"/>
</dbReference>
<feature type="transmembrane region" description="Helical" evidence="2">
    <location>
        <begin position="118"/>
        <end position="136"/>
    </location>
</feature>
<dbReference type="OrthoDB" id="2985014at2759"/>
<feature type="transmembrane region" description="Helical" evidence="2">
    <location>
        <begin position="142"/>
        <end position="166"/>
    </location>
</feature>
<keyword evidence="2" id="KW-0472">Membrane</keyword>
<evidence type="ECO:0000313" key="5">
    <source>
        <dbReference type="Proteomes" id="UP001152747"/>
    </source>
</evidence>
<evidence type="ECO:0000313" key="4">
    <source>
        <dbReference type="EMBL" id="CAI5451482.1"/>
    </source>
</evidence>
<protein>
    <recommendedName>
        <fullName evidence="3">Major facilitator superfamily (MFS) profile domain-containing protein</fullName>
    </recommendedName>
</protein>
<keyword evidence="2" id="KW-1133">Transmembrane helix</keyword>
<dbReference type="GO" id="GO:0016020">
    <property type="term" value="C:membrane"/>
    <property type="evidence" value="ECO:0007669"/>
    <property type="project" value="UniProtKB-SubCell"/>
</dbReference>
<feature type="transmembrane region" description="Helical" evidence="2">
    <location>
        <begin position="341"/>
        <end position="362"/>
    </location>
</feature>
<dbReference type="PANTHER" id="PTHR45757:SF12">
    <property type="entry name" value="MAJOR FACILITATOR SUPERFAMILY (MFS) PROFILE DOMAIN-CONTAINING PROTEIN"/>
    <property type="match status" value="1"/>
</dbReference>
<feature type="transmembrane region" description="Helical" evidence="2">
    <location>
        <begin position="270"/>
        <end position="289"/>
    </location>
</feature>
<dbReference type="InterPro" id="IPR036259">
    <property type="entry name" value="MFS_trans_sf"/>
</dbReference>
<reference evidence="4" key="1">
    <citation type="submission" date="2022-11" db="EMBL/GenBank/DDBJ databases">
        <authorList>
            <person name="Kikuchi T."/>
        </authorList>
    </citation>
    <scope>NUCLEOTIDE SEQUENCE</scope>
    <source>
        <strain evidence="4">PS1010</strain>
    </source>
</reference>
<accession>A0A9P1N8A9</accession>
<evidence type="ECO:0000256" key="1">
    <source>
        <dbReference type="ARBA" id="ARBA00004141"/>
    </source>
</evidence>
<keyword evidence="2" id="KW-0812">Transmembrane</keyword>
<dbReference type="Pfam" id="PF07690">
    <property type="entry name" value="MFS_1"/>
    <property type="match status" value="1"/>
</dbReference>
<feature type="transmembrane region" description="Helical" evidence="2">
    <location>
        <begin position="31"/>
        <end position="48"/>
    </location>
</feature>
<feature type="domain" description="Major facilitator superfamily (MFS) profile" evidence="3">
    <location>
        <begin position="35"/>
        <end position="460"/>
    </location>
</feature>
<feature type="transmembrane region" description="Helical" evidence="2">
    <location>
        <begin position="368"/>
        <end position="389"/>
    </location>
</feature>
<feature type="transmembrane region" description="Helical" evidence="2">
    <location>
        <begin position="91"/>
        <end position="111"/>
    </location>
</feature>
<dbReference type="InterPro" id="IPR020846">
    <property type="entry name" value="MFS_dom"/>
</dbReference>
<evidence type="ECO:0000259" key="3">
    <source>
        <dbReference type="PROSITE" id="PS50850"/>
    </source>
</evidence>
<gene>
    <name evidence="4" type="ORF">CAMP_LOCUS14119</name>
</gene>
<dbReference type="GO" id="GO:0022857">
    <property type="term" value="F:transmembrane transporter activity"/>
    <property type="evidence" value="ECO:0007669"/>
    <property type="project" value="InterPro"/>
</dbReference>
<dbReference type="Gene3D" id="1.20.1250.20">
    <property type="entry name" value="MFS general substrate transporter like domains"/>
    <property type="match status" value="2"/>
</dbReference>
<dbReference type="InterPro" id="IPR011701">
    <property type="entry name" value="MFS"/>
</dbReference>
<dbReference type="PANTHER" id="PTHR45757">
    <property type="entry name" value="PROTEIN CBG23364-RELATED"/>
    <property type="match status" value="1"/>
</dbReference>
<feature type="transmembrane region" description="Helical" evidence="2">
    <location>
        <begin position="210"/>
        <end position="230"/>
    </location>
</feature>
<name>A0A9P1N8A9_9PELO</name>
<dbReference type="AlphaFoldDB" id="A0A9P1N8A9"/>
<feature type="transmembrane region" description="Helical" evidence="2">
    <location>
        <begin position="434"/>
        <end position="455"/>
    </location>
</feature>
<evidence type="ECO:0000256" key="2">
    <source>
        <dbReference type="SAM" id="Phobius"/>
    </source>
</evidence>
<feature type="transmembrane region" description="Helical" evidence="2">
    <location>
        <begin position="178"/>
        <end position="198"/>
    </location>
</feature>
<dbReference type="SUPFAM" id="SSF103473">
    <property type="entry name" value="MFS general substrate transporter"/>
    <property type="match status" value="1"/>
</dbReference>
<feature type="transmembrane region" description="Helical" evidence="2">
    <location>
        <begin position="309"/>
        <end position="329"/>
    </location>
</feature>
<comment type="subcellular location">
    <subcellularLocation>
        <location evidence="1">Membrane</location>
        <topology evidence="1">Multi-pass membrane protein</topology>
    </subcellularLocation>
</comment>
<proteinExistence type="predicted"/>